<sequence>MVKDAAGDPDRVVELLWQEGDAAPRTGLSLTRIVLAAIEVADAEGLDGLSMRKVADRLGFTSMSLYRHVPGRQHLVDLMCDAVLGPPGTAPFPEPADASDGEWRDRLEAWVRAGWQLRERHPWLAEVRGTRQVPGPNGVAHYEYLLSTVARTGLPPAQVIAVVGLIGRFLDAEALRLVETARTERLSGVTEAEWWGSRDTLYARLDRYPTLTSLWEAGGFDDPEDPFEFGLRAVLDGVEALVARYGTRDETCPVCGNPMERAASGRPREYCSRACRQRAYRRRHSG</sequence>
<dbReference type="RefSeq" id="WP_345726919.1">
    <property type="nucleotide sequence ID" value="NZ_BAAAYN010000006.1"/>
</dbReference>
<evidence type="ECO:0000256" key="5">
    <source>
        <dbReference type="PROSITE-ProRule" id="PRU00335"/>
    </source>
</evidence>
<dbReference type="PANTHER" id="PTHR30055:SF151">
    <property type="entry name" value="TRANSCRIPTIONAL REGULATORY PROTEIN"/>
    <property type="match status" value="1"/>
</dbReference>
<dbReference type="PANTHER" id="PTHR30055">
    <property type="entry name" value="HTH-TYPE TRANSCRIPTIONAL REGULATOR RUTR"/>
    <property type="match status" value="1"/>
</dbReference>
<dbReference type="Gene3D" id="1.10.357.10">
    <property type="entry name" value="Tetracycline Repressor, domain 2"/>
    <property type="match status" value="1"/>
</dbReference>
<dbReference type="InterPro" id="IPR001647">
    <property type="entry name" value="HTH_TetR"/>
</dbReference>
<dbReference type="Gene3D" id="1.10.10.60">
    <property type="entry name" value="Homeodomain-like"/>
    <property type="match status" value="1"/>
</dbReference>
<organism evidence="7 8">
    <name type="scientific">Cryptosporangium minutisporangium</name>
    <dbReference type="NCBI Taxonomy" id="113569"/>
    <lineage>
        <taxon>Bacteria</taxon>
        <taxon>Bacillati</taxon>
        <taxon>Actinomycetota</taxon>
        <taxon>Actinomycetes</taxon>
        <taxon>Cryptosporangiales</taxon>
        <taxon>Cryptosporangiaceae</taxon>
        <taxon>Cryptosporangium</taxon>
    </lineage>
</organism>
<evidence type="ECO:0000259" key="6">
    <source>
        <dbReference type="PROSITE" id="PS50977"/>
    </source>
</evidence>
<dbReference type="SUPFAM" id="SSF46689">
    <property type="entry name" value="Homeodomain-like"/>
    <property type="match status" value="1"/>
</dbReference>
<dbReference type="PROSITE" id="PS50977">
    <property type="entry name" value="HTH_TETR_2"/>
    <property type="match status" value="1"/>
</dbReference>
<keyword evidence="8" id="KW-1185">Reference proteome</keyword>
<keyword evidence="1" id="KW-0678">Repressor</keyword>
<dbReference type="InterPro" id="IPR004111">
    <property type="entry name" value="Repressor_TetR_C"/>
</dbReference>
<feature type="DNA-binding region" description="H-T-H motif" evidence="5">
    <location>
        <begin position="50"/>
        <end position="69"/>
    </location>
</feature>
<dbReference type="InterPro" id="IPR009057">
    <property type="entry name" value="Homeodomain-like_sf"/>
</dbReference>
<dbReference type="Proteomes" id="UP001501676">
    <property type="component" value="Unassembled WGS sequence"/>
</dbReference>
<evidence type="ECO:0000256" key="3">
    <source>
        <dbReference type="ARBA" id="ARBA00023125"/>
    </source>
</evidence>
<dbReference type="SUPFAM" id="SSF48498">
    <property type="entry name" value="Tetracyclin repressor-like, C-terminal domain"/>
    <property type="match status" value="1"/>
</dbReference>
<accession>A0ABP6SSK9</accession>
<proteinExistence type="predicted"/>
<dbReference type="Pfam" id="PF00440">
    <property type="entry name" value="TetR_N"/>
    <property type="match status" value="1"/>
</dbReference>
<evidence type="ECO:0000256" key="4">
    <source>
        <dbReference type="ARBA" id="ARBA00023163"/>
    </source>
</evidence>
<keyword evidence="2" id="KW-0805">Transcription regulation</keyword>
<evidence type="ECO:0000256" key="2">
    <source>
        <dbReference type="ARBA" id="ARBA00023015"/>
    </source>
</evidence>
<evidence type="ECO:0000256" key="1">
    <source>
        <dbReference type="ARBA" id="ARBA00022491"/>
    </source>
</evidence>
<dbReference type="PRINTS" id="PR00400">
    <property type="entry name" value="TETREPRESSOR"/>
</dbReference>
<evidence type="ECO:0000313" key="7">
    <source>
        <dbReference type="EMBL" id="GAA3383916.1"/>
    </source>
</evidence>
<dbReference type="Pfam" id="PF02909">
    <property type="entry name" value="TetR_C_1"/>
    <property type="match status" value="1"/>
</dbReference>
<dbReference type="InterPro" id="IPR050109">
    <property type="entry name" value="HTH-type_TetR-like_transc_reg"/>
</dbReference>
<name>A0ABP6SSK9_9ACTN</name>
<protein>
    <submittedName>
        <fullName evidence="7">TetR/AcrR family transcriptional regulator C-terminal domain-containing protein</fullName>
    </submittedName>
</protein>
<feature type="domain" description="HTH tetR-type" evidence="6">
    <location>
        <begin position="27"/>
        <end position="87"/>
    </location>
</feature>
<dbReference type="InterPro" id="IPR003012">
    <property type="entry name" value="Tet_transcr_reg_TetR"/>
</dbReference>
<comment type="caution">
    <text evidence="7">The sequence shown here is derived from an EMBL/GenBank/DDBJ whole genome shotgun (WGS) entry which is preliminary data.</text>
</comment>
<dbReference type="EMBL" id="BAAAYN010000006">
    <property type="protein sequence ID" value="GAA3383916.1"/>
    <property type="molecule type" value="Genomic_DNA"/>
</dbReference>
<evidence type="ECO:0000313" key="8">
    <source>
        <dbReference type="Proteomes" id="UP001501676"/>
    </source>
</evidence>
<keyword evidence="3 5" id="KW-0238">DNA-binding</keyword>
<keyword evidence="4" id="KW-0804">Transcription</keyword>
<gene>
    <name evidence="7" type="ORF">GCM10020369_11660</name>
</gene>
<dbReference type="InterPro" id="IPR036271">
    <property type="entry name" value="Tet_transcr_reg_TetR-rel_C_sf"/>
</dbReference>
<reference evidence="8" key="1">
    <citation type="journal article" date="2019" name="Int. J. Syst. Evol. Microbiol.">
        <title>The Global Catalogue of Microorganisms (GCM) 10K type strain sequencing project: providing services to taxonomists for standard genome sequencing and annotation.</title>
        <authorList>
            <consortium name="The Broad Institute Genomics Platform"/>
            <consortium name="The Broad Institute Genome Sequencing Center for Infectious Disease"/>
            <person name="Wu L."/>
            <person name="Ma J."/>
        </authorList>
    </citation>
    <scope>NUCLEOTIDE SEQUENCE [LARGE SCALE GENOMIC DNA]</scope>
    <source>
        <strain evidence="8">JCM 9458</strain>
    </source>
</reference>